<organism evidence="8 9">
    <name type="scientific">Lasiosphaeria ovina</name>
    <dbReference type="NCBI Taxonomy" id="92902"/>
    <lineage>
        <taxon>Eukaryota</taxon>
        <taxon>Fungi</taxon>
        <taxon>Dikarya</taxon>
        <taxon>Ascomycota</taxon>
        <taxon>Pezizomycotina</taxon>
        <taxon>Sordariomycetes</taxon>
        <taxon>Sordariomycetidae</taxon>
        <taxon>Sordariales</taxon>
        <taxon>Lasiosphaeriaceae</taxon>
        <taxon>Lasiosphaeria</taxon>
    </lineage>
</organism>
<dbReference type="CDD" id="cd12148">
    <property type="entry name" value="fungal_TF_MHR"/>
    <property type="match status" value="1"/>
</dbReference>
<comment type="subcellular location">
    <subcellularLocation>
        <location evidence="1">Nucleus</location>
    </subcellularLocation>
</comment>
<keyword evidence="5" id="KW-0539">Nucleus</keyword>
<evidence type="ECO:0000259" key="7">
    <source>
        <dbReference type="PROSITE" id="PS50048"/>
    </source>
</evidence>
<dbReference type="PROSITE" id="PS00463">
    <property type="entry name" value="ZN2_CY6_FUNGAL_1"/>
    <property type="match status" value="1"/>
</dbReference>
<feature type="compositionally biased region" description="Low complexity" evidence="6">
    <location>
        <begin position="1"/>
        <end position="22"/>
    </location>
</feature>
<dbReference type="CDD" id="cd00067">
    <property type="entry name" value="GAL4"/>
    <property type="match status" value="1"/>
</dbReference>
<comment type="caution">
    <text evidence="8">The sequence shown here is derived from an EMBL/GenBank/DDBJ whole genome shotgun (WGS) entry which is preliminary data.</text>
</comment>
<dbReference type="InterPro" id="IPR001138">
    <property type="entry name" value="Zn2Cys6_DnaBD"/>
</dbReference>
<dbReference type="PANTHER" id="PTHR47338">
    <property type="entry name" value="ZN(II)2CYS6 TRANSCRIPTION FACTOR (EUROFUNG)-RELATED"/>
    <property type="match status" value="1"/>
</dbReference>
<dbReference type="InterPro" id="IPR007219">
    <property type="entry name" value="XnlR_reg_dom"/>
</dbReference>
<accession>A0AAE0NK06</accession>
<dbReference type="Pfam" id="PF04082">
    <property type="entry name" value="Fungal_trans"/>
    <property type="match status" value="1"/>
</dbReference>
<keyword evidence="2" id="KW-0479">Metal-binding</keyword>
<reference evidence="8" key="2">
    <citation type="submission" date="2023-06" db="EMBL/GenBank/DDBJ databases">
        <authorList>
            <consortium name="Lawrence Berkeley National Laboratory"/>
            <person name="Haridas S."/>
            <person name="Hensen N."/>
            <person name="Bonometti L."/>
            <person name="Westerberg I."/>
            <person name="Brannstrom I.O."/>
            <person name="Guillou S."/>
            <person name="Cros-Aarteil S."/>
            <person name="Calhoun S."/>
            <person name="Kuo A."/>
            <person name="Mondo S."/>
            <person name="Pangilinan J."/>
            <person name="Riley R."/>
            <person name="Labutti K."/>
            <person name="Andreopoulos B."/>
            <person name="Lipzen A."/>
            <person name="Chen C."/>
            <person name="Yanf M."/>
            <person name="Daum C."/>
            <person name="Ng V."/>
            <person name="Clum A."/>
            <person name="Steindorff A."/>
            <person name="Ohm R."/>
            <person name="Martin F."/>
            <person name="Silar P."/>
            <person name="Natvig D."/>
            <person name="Lalanne C."/>
            <person name="Gautier V."/>
            <person name="Ament-Velasquez S.L."/>
            <person name="Kruys A."/>
            <person name="Hutchinson M.I."/>
            <person name="Powell A.J."/>
            <person name="Barry K."/>
            <person name="Miller A.N."/>
            <person name="Grigoriev I.V."/>
            <person name="Debuchy R."/>
            <person name="Gladieux P."/>
            <person name="Thoren M.H."/>
            <person name="Johannesson H."/>
        </authorList>
    </citation>
    <scope>NUCLEOTIDE SEQUENCE</scope>
    <source>
        <strain evidence="8">CBS 958.72</strain>
    </source>
</reference>
<evidence type="ECO:0000313" key="8">
    <source>
        <dbReference type="EMBL" id="KAK3382966.1"/>
    </source>
</evidence>
<evidence type="ECO:0000313" key="9">
    <source>
        <dbReference type="Proteomes" id="UP001287356"/>
    </source>
</evidence>
<dbReference type="PANTHER" id="PTHR47338:SF20">
    <property type="entry name" value="ZN(II)2CYS6 TRANSCRIPTION FACTOR (EUROFUNG)"/>
    <property type="match status" value="1"/>
</dbReference>
<name>A0AAE0NK06_9PEZI</name>
<feature type="region of interest" description="Disordered" evidence="6">
    <location>
        <begin position="1"/>
        <end position="23"/>
    </location>
</feature>
<dbReference type="AlphaFoldDB" id="A0AAE0NK06"/>
<evidence type="ECO:0000256" key="4">
    <source>
        <dbReference type="ARBA" id="ARBA00023163"/>
    </source>
</evidence>
<evidence type="ECO:0000256" key="3">
    <source>
        <dbReference type="ARBA" id="ARBA00023015"/>
    </source>
</evidence>
<feature type="domain" description="Zn(2)-C6 fungal-type" evidence="7">
    <location>
        <begin position="24"/>
        <end position="54"/>
    </location>
</feature>
<dbReference type="GO" id="GO:0000981">
    <property type="term" value="F:DNA-binding transcription factor activity, RNA polymerase II-specific"/>
    <property type="evidence" value="ECO:0007669"/>
    <property type="project" value="InterPro"/>
</dbReference>
<keyword evidence="3" id="KW-0805">Transcription regulation</keyword>
<dbReference type="Proteomes" id="UP001287356">
    <property type="component" value="Unassembled WGS sequence"/>
</dbReference>
<evidence type="ECO:0000256" key="6">
    <source>
        <dbReference type="SAM" id="MobiDB-lite"/>
    </source>
</evidence>
<keyword evidence="4" id="KW-0804">Transcription</keyword>
<dbReference type="GO" id="GO:0003677">
    <property type="term" value="F:DNA binding"/>
    <property type="evidence" value="ECO:0007669"/>
    <property type="project" value="InterPro"/>
</dbReference>
<sequence length="535" mass="59319">MSAASSSPAPSPQAASAGAKSSRVCLNCRRKKKRCDKALPSCGRCTYSLQACQHEDDVVLPPGSSSSQGPIRFEPFLGHHVSPTLTFASSAGDPVLEHFASQQLAPRWNALNQALFAPMDSAEDIHSFAFRCLSEIVGGQRHVDYVASHYFLGVNTWFTVVERESFNRQLEDLWTTPSAETCALILSMRLITREPDQNNPGGMGDSLYLSVKTTLSVIQTKIPLSIPLLQAELLVAMYEFSHSMSQQAYMTVGRCFQMSKAFNWHYKPFWSEERQRLNPRDLKLFSILWWAIVYVDCLIHVGYQDQKYPMHTSGLGSDFWIPFPEAFDQYLPGSLMIGFQGGPIDANIDQIDTMVWPEASSAWYMSNVLHQLTAPSPVSPVDRNTLSGAITQHTLQVMERNWKMGDRTGSVGTNFIALMKLNQPGLLAGFPTDNAQPIETIRSVIKSVYSTALNNAASTSRLSNGGVSPCGAFALYYASLLLISHGDGVLEDEGWLQKVEVLKKSLEWFSARWKLADKYLESLNIALTARLAATH</sequence>
<protein>
    <recommendedName>
        <fullName evidence="7">Zn(2)-C6 fungal-type domain-containing protein</fullName>
    </recommendedName>
</protein>
<dbReference type="SUPFAM" id="SSF57701">
    <property type="entry name" value="Zn2/Cys6 DNA-binding domain"/>
    <property type="match status" value="1"/>
</dbReference>
<evidence type="ECO:0000256" key="5">
    <source>
        <dbReference type="ARBA" id="ARBA00023242"/>
    </source>
</evidence>
<dbReference type="SMART" id="SM00066">
    <property type="entry name" value="GAL4"/>
    <property type="match status" value="1"/>
</dbReference>
<gene>
    <name evidence="8" type="ORF">B0T24DRAFT_587670</name>
</gene>
<dbReference type="GO" id="GO:0008270">
    <property type="term" value="F:zinc ion binding"/>
    <property type="evidence" value="ECO:0007669"/>
    <property type="project" value="InterPro"/>
</dbReference>
<dbReference type="EMBL" id="JAULSN010000001">
    <property type="protein sequence ID" value="KAK3382966.1"/>
    <property type="molecule type" value="Genomic_DNA"/>
</dbReference>
<dbReference type="Gene3D" id="4.10.240.10">
    <property type="entry name" value="Zn(2)-C6 fungal-type DNA-binding domain"/>
    <property type="match status" value="1"/>
</dbReference>
<evidence type="ECO:0000256" key="1">
    <source>
        <dbReference type="ARBA" id="ARBA00004123"/>
    </source>
</evidence>
<dbReference type="GO" id="GO:0005634">
    <property type="term" value="C:nucleus"/>
    <property type="evidence" value="ECO:0007669"/>
    <property type="project" value="UniProtKB-SubCell"/>
</dbReference>
<dbReference type="PROSITE" id="PS50048">
    <property type="entry name" value="ZN2_CY6_FUNGAL_2"/>
    <property type="match status" value="1"/>
</dbReference>
<dbReference type="GO" id="GO:0006351">
    <property type="term" value="P:DNA-templated transcription"/>
    <property type="evidence" value="ECO:0007669"/>
    <property type="project" value="InterPro"/>
</dbReference>
<dbReference type="InterPro" id="IPR036864">
    <property type="entry name" value="Zn2-C6_fun-type_DNA-bd_sf"/>
</dbReference>
<keyword evidence="9" id="KW-1185">Reference proteome</keyword>
<reference evidence="8" key="1">
    <citation type="journal article" date="2023" name="Mol. Phylogenet. Evol.">
        <title>Genome-scale phylogeny and comparative genomics of the fungal order Sordariales.</title>
        <authorList>
            <person name="Hensen N."/>
            <person name="Bonometti L."/>
            <person name="Westerberg I."/>
            <person name="Brannstrom I.O."/>
            <person name="Guillou S."/>
            <person name="Cros-Aarteil S."/>
            <person name="Calhoun S."/>
            <person name="Haridas S."/>
            <person name="Kuo A."/>
            <person name="Mondo S."/>
            <person name="Pangilinan J."/>
            <person name="Riley R."/>
            <person name="LaButti K."/>
            <person name="Andreopoulos B."/>
            <person name="Lipzen A."/>
            <person name="Chen C."/>
            <person name="Yan M."/>
            <person name="Daum C."/>
            <person name="Ng V."/>
            <person name="Clum A."/>
            <person name="Steindorff A."/>
            <person name="Ohm R.A."/>
            <person name="Martin F."/>
            <person name="Silar P."/>
            <person name="Natvig D.O."/>
            <person name="Lalanne C."/>
            <person name="Gautier V."/>
            <person name="Ament-Velasquez S.L."/>
            <person name="Kruys A."/>
            <person name="Hutchinson M.I."/>
            <person name="Powell A.J."/>
            <person name="Barry K."/>
            <person name="Miller A.N."/>
            <person name="Grigoriev I.V."/>
            <person name="Debuchy R."/>
            <person name="Gladieux P."/>
            <person name="Hiltunen Thoren M."/>
            <person name="Johannesson H."/>
        </authorList>
    </citation>
    <scope>NUCLEOTIDE SEQUENCE</scope>
    <source>
        <strain evidence="8">CBS 958.72</strain>
    </source>
</reference>
<dbReference type="InterPro" id="IPR050815">
    <property type="entry name" value="TF_fung"/>
</dbReference>
<evidence type="ECO:0000256" key="2">
    <source>
        <dbReference type="ARBA" id="ARBA00022723"/>
    </source>
</evidence>
<dbReference type="Pfam" id="PF00172">
    <property type="entry name" value="Zn_clus"/>
    <property type="match status" value="1"/>
</dbReference>
<proteinExistence type="predicted"/>